<keyword evidence="2" id="KW-1185">Reference proteome</keyword>
<accession>A0AAD0SCR0</accession>
<gene>
    <name evidence="1" type="ORF">CKQ53_01325</name>
</gene>
<dbReference type="Proteomes" id="UP000263881">
    <property type="component" value="Chromosome"/>
</dbReference>
<evidence type="ECO:0008006" key="3">
    <source>
        <dbReference type="Google" id="ProtNLM"/>
    </source>
</evidence>
<sequence length="113" mass="12123">MITKNFRLNALANQYAAALYNHITAINGGDYFMVDAAGQQIRVELVGGVSGTRQLIDGYALEALKKTYPQRESIGITMLEKCVNAGGLTDTGREIWQSMVNDMGATVAGGNHA</sequence>
<proteinExistence type="predicted"/>
<protein>
    <recommendedName>
        <fullName evidence="3">Prophage protein</fullName>
    </recommendedName>
</protein>
<evidence type="ECO:0000313" key="1">
    <source>
        <dbReference type="EMBL" id="AXW85754.1"/>
    </source>
</evidence>
<evidence type="ECO:0000313" key="2">
    <source>
        <dbReference type="Proteomes" id="UP000263881"/>
    </source>
</evidence>
<name>A0AAD0SCR0_9GAMM</name>
<dbReference type="KEGG" id="lbq:CKQ53_01325"/>
<dbReference type="EMBL" id="CP023009">
    <property type="protein sequence ID" value="AXW85754.1"/>
    <property type="molecule type" value="Genomic_DNA"/>
</dbReference>
<reference evidence="1 2" key="1">
    <citation type="submission" date="2017-08" db="EMBL/GenBank/DDBJ databases">
        <title>Comparative genomics of bacteria isolated from necrotic lesions of AOD affected trees.</title>
        <authorList>
            <person name="Doonan J."/>
            <person name="Denman S."/>
            <person name="McDonald J.E."/>
        </authorList>
    </citation>
    <scope>NUCLEOTIDE SEQUENCE [LARGE SCALE GENOMIC DNA]</scope>
    <source>
        <strain evidence="1 2">477</strain>
    </source>
</reference>
<dbReference type="AlphaFoldDB" id="A0AAD0SCR0"/>
<dbReference type="RefSeq" id="WP_094118583.1">
    <property type="nucleotide sequence ID" value="NZ_CP023009.1"/>
</dbReference>
<organism evidence="1 2">
    <name type="scientific">Lonsdalea britannica</name>
    <dbReference type="NCBI Taxonomy" id="1082704"/>
    <lineage>
        <taxon>Bacteria</taxon>
        <taxon>Pseudomonadati</taxon>
        <taxon>Pseudomonadota</taxon>
        <taxon>Gammaproteobacteria</taxon>
        <taxon>Enterobacterales</taxon>
        <taxon>Pectobacteriaceae</taxon>
        <taxon>Lonsdalea</taxon>
    </lineage>
</organism>